<feature type="transmembrane region" description="Helical" evidence="1">
    <location>
        <begin position="100"/>
        <end position="118"/>
    </location>
</feature>
<feature type="transmembrane region" description="Helical" evidence="1">
    <location>
        <begin position="12"/>
        <end position="34"/>
    </location>
</feature>
<sequence>MTLTFGAFDAPWWPYLFIILAGTLPTDVWRWLGVSFAGRLRDDSEWILLARAIANALVAGVIMRLILFPSGALQDVPVWIRLVAVGLSLGLYFSLWRNLLLAVAVGGSSLVGLSMLFGV</sequence>
<dbReference type="EMBL" id="PKUQ01000016">
    <property type="protein sequence ID" value="PLW77296.1"/>
    <property type="molecule type" value="Genomic_DNA"/>
</dbReference>
<evidence type="ECO:0000313" key="2">
    <source>
        <dbReference type="EMBL" id="PLW77296.1"/>
    </source>
</evidence>
<protein>
    <submittedName>
        <fullName evidence="2">Branched-chain amino acid transport</fullName>
    </submittedName>
</protein>
<keyword evidence="3" id="KW-1185">Reference proteome</keyword>
<organism evidence="2 3">
    <name type="scientific">Cohaesibacter celericrescens</name>
    <dbReference type="NCBI Taxonomy" id="2067669"/>
    <lineage>
        <taxon>Bacteria</taxon>
        <taxon>Pseudomonadati</taxon>
        <taxon>Pseudomonadota</taxon>
        <taxon>Alphaproteobacteria</taxon>
        <taxon>Hyphomicrobiales</taxon>
        <taxon>Cohaesibacteraceae</taxon>
    </lineage>
</organism>
<name>A0A2N5XRZ8_9HYPH</name>
<dbReference type="Pfam" id="PF05437">
    <property type="entry name" value="AzlD"/>
    <property type="match status" value="1"/>
</dbReference>
<evidence type="ECO:0000313" key="3">
    <source>
        <dbReference type="Proteomes" id="UP000234881"/>
    </source>
</evidence>
<comment type="caution">
    <text evidence="2">The sequence shown here is derived from an EMBL/GenBank/DDBJ whole genome shotgun (WGS) entry which is preliminary data.</text>
</comment>
<keyword evidence="1" id="KW-0472">Membrane</keyword>
<dbReference type="InterPro" id="IPR008407">
    <property type="entry name" value="Brnchd-chn_aa_trnsp_AzlD"/>
</dbReference>
<accession>A0A2N5XRZ8</accession>
<dbReference type="RefSeq" id="WP_101533313.1">
    <property type="nucleotide sequence ID" value="NZ_JBFHIU010000003.1"/>
</dbReference>
<proteinExistence type="predicted"/>
<evidence type="ECO:0000256" key="1">
    <source>
        <dbReference type="SAM" id="Phobius"/>
    </source>
</evidence>
<feature type="transmembrane region" description="Helical" evidence="1">
    <location>
        <begin position="78"/>
        <end position="95"/>
    </location>
</feature>
<dbReference type="AlphaFoldDB" id="A0A2N5XRZ8"/>
<dbReference type="OrthoDB" id="7855510at2"/>
<reference evidence="2 3" key="1">
    <citation type="submission" date="2018-01" db="EMBL/GenBank/DDBJ databases">
        <title>The draft genome sequence of Cohaesibacter sp. H1304.</title>
        <authorList>
            <person name="Wang N.-N."/>
            <person name="Du Z.-J."/>
        </authorList>
    </citation>
    <scope>NUCLEOTIDE SEQUENCE [LARGE SCALE GENOMIC DNA]</scope>
    <source>
        <strain evidence="2 3">H1304</strain>
    </source>
</reference>
<dbReference type="Proteomes" id="UP000234881">
    <property type="component" value="Unassembled WGS sequence"/>
</dbReference>
<gene>
    <name evidence="2" type="ORF">C0081_08085</name>
</gene>
<keyword evidence="1" id="KW-0812">Transmembrane</keyword>
<feature type="transmembrane region" description="Helical" evidence="1">
    <location>
        <begin position="46"/>
        <end position="66"/>
    </location>
</feature>
<keyword evidence="1" id="KW-1133">Transmembrane helix</keyword>